<name>R7S6D2_TRAVS</name>
<dbReference type="EMBL" id="JH711805">
    <property type="protein sequence ID" value="EIW51421.1"/>
    <property type="molecule type" value="Genomic_DNA"/>
</dbReference>
<keyword evidence="2" id="KW-1185">Reference proteome</keyword>
<dbReference type="Proteomes" id="UP000054317">
    <property type="component" value="Unassembled WGS sequence"/>
</dbReference>
<dbReference type="OrthoDB" id="2749284at2759"/>
<dbReference type="RefSeq" id="XP_008045691.1">
    <property type="nucleotide sequence ID" value="XM_008047500.1"/>
</dbReference>
<evidence type="ECO:0000313" key="2">
    <source>
        <dbReference type="Proteomes" id="UP000054317"/>
    </source>
</evidence>
<dbReference type="GeneID" id="19408981"/>
<proteinExistence type="predicted"/>
<dbReference type="AlphaFoldDB" id="R7S6D2"/>
<protein>
    <submittedName>
        <fullName evidence="1">Uncharacterized protein</fullName>
    </submittedName>
</protein>
<sequence>MNAETIAALDHWKKTPLRPTDIPFVDAVRSLRGDHPLVEARMQGPSRWTMLRSGTDQPAVFSYAAVFSCADDYETGNLVLDKNRPPAGLPWDRRYANYKCNYAYAMDTTVDKSLFELQLDLEEYIQGCPGFNADGLPRREYQSGNNPEFMQRYWVRSPMFINIGDGAARNMPRAELHPWVVEASRRSRWYLANPDRPSVLALEKGLLRDIRKCTPSVLYKGDVVLFTFTASFTLGRAWATQLVPLEIVRVLGGGTNLSSVDFSVPVVDRALRPSLMDGEAIDGTSFAL</sequence>
<organism evidence="1 2">
    <name type="scientific">Trametes versicolor (strain FP-101664)</name>
    <name type="common">White-rot fungus</name>
    <name type="synonym">Coriolus versicolor</name>
    <dbReference type="NCBI Taxonomy" id="717944"/>
    <lineage>
        <taxon>Eukaryota</taxon>
        <taxon>Fungi</taxon>
        <taxon>Dikarya</taxon>
        <taxon>Basidiomycota</taxon>
        <taxon>Agaricomycotina</taxon>
        <taxon>Agaricomycetes</taxon>
        <taxon>Polyporales</taxon>
        <taxon>Polyporaceae</taxon>
        <taxon>Trametes</taxon>
    </lineage>
</organism>
<dbReference type="KEGG" id="tvs:TRAVEDRAFT_137422"/>
<accession>R7S6D2</accession>
<dbReference type="OMA" id="MNAETIA"/>
<gene>
    <name evidence="1" type="ORF">TRAVEDRAFT_137422</name>
</gene>
<reference evidence="2" key="1">
    <citation type="journal article" date="2012" name="Science">
        <title>The Paleozoic origin of enzymatic lignin decomposition reconstructed from 31 fungal genomes.</title>
        <authorList>
            <person name="Floudas D."/>
            <person name="Binder M."/>
            <person name="Riley R."/>
            <person name="Barry K."/>
            <person name="Blanchette R.A."/>
            <person name="Henrissat B."/>
            <person name="Martinez A.T."/>
            <person name="Otillar R."/>
            <person name="Spatafora J.W."/>
            <person name="Yadav J.S."/>
            <person name="Aerts A."/>
            <person name="Benoit I."/>
            <person name="Boyd A."/>
            <person name="Carlson A."/>
            <person name="Copeland A."/>
            <person name="Coutinho P.M."/>
            <person name="de Vries R.P."/>
            <person name="Ferreira P."/>
            <person name="Findley K."/>
            <person name="Foster B."/>
            <person name="Gaskell J."/>
            <person name="Glotzer D."/>
            <person name="Gorecki P."/>
            <person name="Heitman J."/>
            <person name="Hesse C."/>
            <person name="Hori C."/>
            <person name="Igarashi K."/>
            <person name="Jurgens J.A."/>
            <person name="Kallen N."/>
            <person name="Kersten P."/>
            <person name="Kohler A."/>
            <person name="Kuees U."/>
            <person name="Kumar T.K.A."/>
            <person name="Kuo A."/>
            <person name="LaButti K."/>
            <person name="Larrondo L.F."/>
            <person name="Lindquist E."/>
            <person name="Ling A."/>
            <person name="Lombard V."/>
            <person name="Lucas S."/>
            <person name="Lundell T."/>
            <person name="Martin R."/>
            <person name="McLaughlin D.J."/>
            <person name="Morgenstern I."/>
            <person name="Morin E."/>
            <person name="Murat C."/>
            <person name="Nagy L.G."/>
            <person name="Nolan M."/>
            <person name="Ohm R.A."/>
            <person name="Patyshakuliyeva A."/>
            <person name="Rokas A."/>
            <person name="Ruiz-Duenas F.J."/>
            <person name="Sabat G."/>
            <person name="Salamov A."/>
            <person name="Samejima M."/>
            <person name="Schmutz J."/>
            <person name="Slot J.C."/>
            <person name="St John F."/>
            <person name="Stenlid J."/>
            <person name="Sun H."/>
            <person name="Sun S."/>
            <person name="Syed K."/>
            <person name="Tsang A."/>
            <person name="Wiebenga A."/>
            <person name="Young D."/>
            <person name="Pisabarro A."/>
            <person name="Eastwood D.C."/>
            <person name="Martin F."/>
            <person name="Cullen D."/>
            <person name="Grigoriev I.V."/>
            <person name="Hibbett D.S."/>
        </authorList>
    </citation>
    <scope>NUCLEOTIDE SEQUENCE [LARGE SCALE GENOMIC DNA]</scope>
    <source>
        <strain evidence="2">FP-101664</strain>
    </source>
</reference>
<evidence type="ECO:0000313" key="1">
    <source>
        <dbReference type="EMBL" id="EIW51421.1"/>
    </source>
</evidence>